<keyword evidence="13" id="KW-1185">Reference proteome</keyword>
<comment type="subcellular location">
    <subcellularLocation>
        <location evidence="1">Membrane</location>
        <topology evidence="1">Multi-pass membrane protein</topology>
    </subcellularLocation>
</comment>
<keyword evidence="4 10" id="KW-1133">Transmembrane helix</keyword>
<feature type="transmembrane region" description="Helical" evidence="10">
    <location>
        <begin position="328"/>
        <end position="349"/>
    </location>
</feature>
<keyword evidence="5 8" id="KW-0406">Ion transport</keyword>
<dbReference type="Gene3D" id="1.10.287.70">
    <property type="match status" value="1"/>
</dbReference>
<protein>
    <recommendedName>
        <fullName evidence="11">Potassium channel domain-containing protein</fullName>
    </recommendedName>
</protein>
<feature type="domain" description="Potassium channel" evidence="11">
    <location>
        <begin position="334"/>
        <end position="408"/>
    </location>
</feature>
<dbReference type="PRINTS" id="PR01333">
    <property type="entry name" value="2POREKCHANEL"/>
</dbReference>
<evidence type="ECO:0000313" key="12">
    <source>
        <dbReference type="EMBL" id="CAG9538731.1"/>
    </source>
</evidence>
<feature type="domain" description="Potassium channel" evidence="11">
    <location>
        <begin position="191"/>
        <end position="247"/>
    </location>
</feature>
<sequence>MAVFVRNESRRQARHPSSMLMDTSDDTLISRYDNAWYLSHFSRSSSDSSRHSQLGTLDDNVNNFIEIDDQVHRTGEEKIHLQKQKPKDFLGQVKYYYDKYKLRHLAPFFLLTIYSLLGATLFCWVEREHEQELIRKEKIILDDLRNDTFQLLRKVFRSKNSDVSANLANSKKILLWYENQLTKLKMPEGLEWDMWGALFYVGTIFTTIGYGNIVPRTSGGKVLSIVYAIFGIPLVLAILSHFGKTLTAFVSKAWMRYRECIKGYTKEKRISIAKQRQKLRDRRRMYMQNILDVEIGNTESNHRLLNNPPSETIDEVGDEITQSRTIPVWLALFICISWICICAGLFCLWETRWSYFTSLYFFFISLSTIGLGDVVPDHPHMLILMFWLVIIGLSIVSMLLGVIQIKFEEWLYNLMIRMQKEYQRALACGDPVKRNEILQRLMAKEPWYVRNMAQHLLTEKQTAQLDKQAETYERSVRMSNNKNIQTEEKFFNNESSLSKSPIKLQDMGTTMNFTELYDEKEISPKNSEEAGMNNFSITPVAHADDDANSISEITSLPMDLTNSEVIDRSVQARISLADQEQQIEHCVLSGCAVQTDISQFQVDEIMLKLHDLQAKNRPKLMDRSIETSLDDGTMNLPVVKEENENLTQLTKNRSIDHDRTPIRFDVSTEITEEETNQVFNRSVETDAWMSQIPECSRAVQTTFDNDDEDHQASELSAKEKKKTGCIDSFLIENSTQYSFDTKDMCDTFVQTIIDMNNFNLEKSIEKEFDISKASVNEQTNDVSVSAPIWIKPKREDLVIQTDDSYLKIARRLDQIRTNRTESLHICMAKPLRKMERENIGSKHHIENPIEKRAHYRELSSKRRKISNEENEEQIPSSTRVPETKEMEISKDDRSDLSVPKRDQRLYKSRSISPKIQHRILPQKSILTRKRSLPITVQSGKVSNFIWYHEKGIHNPGTPEGLKASQTIIIDERR</sequence>
<keyword evidence="7 8" id="KW-0407">Ion channel</keyword>
<feature type="region of interest" description="Disordered" evidence="9">
    <location>
        <begin position="859"/>
        <end position="913"/>
    </location>
</feature>
<evidence type="ECO:0000256" key="10">
    <source>
        <dbReference type="SAM" id="Phobius"/>
    </source>
</evidence>
<evidence type="ECO:0000313" key="13">
    <source>
        <dbReference type="Proteomes" id="UP000746747"/>
    </source>
</evidence>
<gene>
    <name evidence="12" type="ORF">CJOHNSTONI_LOCUS8409</name>
</gene>
<comment type="similarity">
    <text evidence="8">Belongs to the two pore domain potassium channel (TC 1.A.1.8) family.</text>
</comment>
<feature type="transmembrane region" description="Helical" evidence="10">
    <location>
        <begin position="192"/>
        <end position="213"/>
    </location>
</feature>
<evidence type="ECO:0000256" key="8">
    <source>
        <dbReference type="RuleBase" id="RU003857"/>
    </source>
</evidence>
<evidence type="ECO:0000256" key="1">
    <source>
        <dbReference type="ARBA" id="ARBA00004141"/>
    </source>
</evidence>
<evidence type="ECO:0000256" key="5">
    <source>
        <dbReference type="ARBA" id="ARBA00023065"/>
    </source>
</evidence>
<dbReference type="AlphaFoldDB" id="A0A8J2QAW6"/>
<organism evidence="12 13">
    <name type="scientific">Cercopithifilaria johnstoni</name>
    <dbReference type="NCBI Taxonomy" id="2874296"/>
    <lineage>
        <taxon>Eukaryota</taxon>
        <taxon>Metazoa</taxon>
        <taxon>Ecdysozoa</taxon>
        <taxon>Nematoda</taxon>
        <taxon>Chromadorea</taxon>
        <taxon>Rhabditida</taxon>
        <taxon>Spirurina</taxon>
        <taxon>Spiruromorpha</taxon>
        <taxon>Filarioidea</taxon>
        <taxon>Onchocercidae</taxon>
        <taxon>Cercopithifilaria</taxon>
    </lineage>
</organism>
<dbReference type="Pfam" id="PF07885">
    <property type="entry name" value="Ion_trans_2"/>
    <property type="match status" value="2"/>
</dbReference>
<feature type="transmembrane region" description="Helical" evidence="10">
    <location>
        <begin position="355"/>
        <end position="375"/>
    </location>
</feature>
<accession>A0A8J2QAW6</accession>
<dbReference type="PANTHER" id="PTHR11003:SF86">
    <property type="entry name" value="POTASSIUM CHANNEL DOMAIN-CONTAINING PROTEIN"/>
    <property type="match status" value="1"/>
</dbReference>
<dbReference type="Proteomes" id="UP000746747">
    <property type="component" value="Unassembled WGS sequence"/>
</dbReference>
<feature type="transmembrane region" description="Helical" evidence="10">
    <location>
        <begin position="382"/>
        <end position="403"/>
    </location>
</feature>
<dbReference type="GO" id="GO:0022841">
    <property type="term" value="F:potassium ion leak channel activity"/>
    <property type="evidence" value="ECO:0007669"/>
    <property type="project" value="TreeGrafter"/>
</dbReference>
<evidence type="ECO:0000256" key="2">
    <source>
        <dbReference type="ARBA" id="ARBA00022448"/>
    </source>
</evidence>
<evidence type="ECO:0000259" key="11">
    <source>
        <dbReference type="Pfam" id="PF07885"/>
    </source>
</evidence>
<feature type="compositionally biased region" description="Basic and acidic residues" evidence="9">
    <location>
        <begin position="881"/>
        <end position="905"/>
    </location>
</feature>
<keyword evidence="2 8" id="KW-0813">Transport</keyword>
<keyword evidence="6 10" id="KW-0472">Membrane</keyword>
<dbReference type="SUPFAM" id="SSF81324">
    <property type="entry name" value="Voltage-gated potassium channels"/>
    <property type="match status" value="2"/>
</dbReference>
<feature type="transmembrane region" description="Helical" evidence="10">
    <location>
        <begin position="225"/>
        <end position="249"/>
    </location>
</feature>
<comment type="caution">
    <text evidence="12">The sequence shown here is derived from an EMBL/GenBank/DDBJ whole genome shotgun (WGS) entry which is preliminary data.</text>
</comment>
<evidence type="ECO:0000256" key="7">
    <source>
        <dbReference type="ARBA" id="ARBA00023303"/>
    </source>
</evidence>
<dbReference type="GO" id="GO:0015271">
    <property type="term" value="F:outward rectifier potassium channel activity"/>
    <property type="evidence" value="ECO:0007669"/>
    <property type="project" value="TreeGrafter"/>
</dbReference>
<name>A0A8J2QAW6_9BILA</name>
<evidence type="ECO:0000256" key="6">
    <source>
        <dbReference type="ARBA" id="ARBA00023136"/>
    </source>
</evidence>
<reference evidence="12" key="1">
    <citation type="submission" date="2021-09" db="EMBL/GenBank/DDBJ databases">
        <authorList>
            <consortium name="Pathogen Informatics"/>
        </authorList>
    </citation>
    <scope>NUCLEOTIDE SEQUENCE</scope>
</reference>
<keyword evidence="3 8" id="KW-0812">Transmembrane</keyword>
<evidence type="ECO:0000256" key="9">
    <source>
        <dbReference type="SAM" id="MobiDB-lite"/>
    </source>
</evidence>
<dbReference type="InterPro" id="IPR013099">
    <property type="entry name" value="K_chnl_dom"/>
</dbReference>
<feature type="transmembrane region" description="Helical" evidence="10">
    <location>
        <begin position="105"/>
        <end position="125"/>
    </location>
</feature>
<dbReference type="GO" id="GO:0005886">
    <property type="term" value="C:plasma membrane"/>
    <property type="evidence" value="ECO:0007669"/>
    <property type="project" value="TreeGrafter"/>
</dbReference>
<dbReference type="GO" id="GO:0030322">
    <property type="term" value="P:stabilization of membrane potential"/>
    <property type="evidence" value="ECO:0007669"/>
    <property type="project" value="TreeGrafter"/>
</dbReference>
<dbReference type="OrthoDB" id="297496at2759"/>
<evidence type="ECO:0000256" key="3">
    <source>
        <dbReference type="ARBA" id="ARBA00022692"/>
    </source>
</evidence>
<dbReference type="EMBL" id="CAKAEH010001696">
    <property type="protein sequence ID" value="CAG9538731.1"/>
    <property type="molecule type" value="Genomic_DNA"/>
</dbReference>
<dbReference type="PANTHER" id="PTHR11003">
    <property type="entry name" value="POTASSIUM CHANNEL, SUBFAMILY K"/>
    <property type="match status" value="1"/>
</dbReference>
<proteinExistence type="inferred from homology"/>
<dbReference type="InterPro" id="IPR003280">
    <property type="entry name" value="2pore_dom_K_chnl"/>
</dbReference>
<evidence type="ECO:0000256" key="4">
    <source>
        <dbReference type="ARBA" id="ARBA00022989"/>
    </source>
</evidence>